<dbReference type="PANTHER" id="PTHR14499:SF136">
    <property type="entry name" value="GH08630P"/>
    <property type="match status" value="1"/>
</dbReference>
<evidence type="ECO:0000313" key="4">
    <source>
        <dbReference type="Proteomes" id="UP000747399"/>
    </source>
</evidence>
<name>A0A8J4BAB2_9CHLO</name>
<feature type="compositionally biased region" description="Gly residues" evidence="1">
    <location>
        <begin position="489"/>
        <end position="509"/>
    </location>
</feature>
<dbReference type="InterPro" id="IPR003131">
    <property type="entry name" value="T1-type_BTB"/>
</dbReference>
<reference evidence="3" key="1">
    <citation type="journal article" date="2021" name="Proc. Natl. Acad. Sci. U.S.A.">
        <title>Three genomes in the algal genus Volvox reveal the fate of a haploid sex-determining region after a transition to homothallism.</title>
        <authorList>
            <person name="Yamamoto K."/>
            <person name="Hamaji T."/>
            <person name="Kawai-Toyooka H."/>
            <person name="Matsuzaki R."/>
            <person name="Takahashi F."/>
            <person name="Nishimura Y."/>
            <person name="Kawachi M."/>
            <person name="Noguchi H."/>
            <person name="Minakuchi Y."/>
            <person name="Umen J.G."/>
            <person name="Toyoda A."/>
            <person name="Nozaki H."/>
        </authorList>
    </citation>
    <scope>NUCLEOTIDE SEQUENCE</scope>
    <source>
        <strain evidence="3">NIES-3780</strain>
    </source>
</reference>
<dbReference type="SUPFAM" id="SSF54695">
    <property type="entry name" value="POZ domain"/>
    <property type="match status" value="1"/>
</dbReference>
<keyword evidence="4" id="KW-1185">Reference proteome</keyword>
<feature type="domain" description="Potassium channel tetramerisation-type BTB" evidence="2">
    <location>
        <begin position="97"/>
        <end position="162"/>
    </location>
</feature>
<feature type="compositionally biased region" description="Low complexity" evidence="1">
    <location>
        <begin position="469"/>
        <end position="488"/>
    </location>
</feature>
<comment type="caution">
    <text evidence="3">The sequence shown here is derived from an EMBL/GenBank/DDBJ whole genome shotgun (WGS) entry which is preliminary data.</text>
</comment>
<dbReference type="PANTHER" id="PTHR14499">
    <property type="entry name" value="POTASSIUM CHANNEL TETRAMERIZATION DOMAIN-CONTAINING"/>
    <property type="match status" value="1"/>
</dbReference>
<evidence type="ECO:0000256" key="1">
    <source>
        <dbReference type="SAM" id="MobiDB-lite"/>
    </source>
</evidence>
<dbReference type="Gene3D" id="3.30.710.10">
    <property type="entry name" value="Potassium Channel Kv1.1, Chain A"/>
    <property type="match status" value="1"/>
</dbReference>
<feature type="region of interest" description="Disordered" evidence="1">
    <location>
        <begin position="1"/>
        <end position="23"/>
    </location>
</feature>
<evidence type="ECO:0000259" key="2">
    <source>
        <dbReference type="Pfam" id="PF02214"/>
    </source>
</evidence>
<sequence length="523" mass="54953">MTGPTEITSIPPESQSVPAASSGAHVSTISAPAALGAAPGSSDDELSIQFQQLSAAMDARMRLLKQQEEQVKKAEAALCAASRRMASASARMQSDIISLNVGGTSLATSRRTLTLVSDSLLGTMFSGSWDDHLQRDEAGRVFLDYDPSIFSLLLNWLRSQDMGGPEVPLWELAVEPAREEQLLVLIDFLQLQRYVPCKFTESFSPSLSSPFITLSSSSAWRAAGGSQGAYAMAATSHCFFDVDVDLHLEVIRFGAVPRAELVPGGHRSSESDTELPNHPMFVGVMARGQLAALDQRRKKSNASWQSTCYGWWTGRRQGCEVRQGRSKKLQPKHLWAEGDSLILSLDAAKHPSRPTRPDHDGGVGGGGGDYGFGVSVVRLSLTNTRTTTRLEIDILPICLGEYEEQWVVVVGLAGRGDEVRINTARRKGMKPHREVIGGEAVAGMRDSATLGNASTSAATADGVAGGAGSVASRASSPPAAPAGSASRQGNGGGIGAGSRGGADRGGPSGPGEAERSGGGGGRR</sequence>
<dbReference type="Pfam" id="PF02214">
    <property type="entry name" value="BTB_2"/>
    <property type="match status" value="1"/>
</dbReference>
<feature type="region of interest" description="Disordered" evidence="1">
    <location>
        <begin position="460"/>
        <end position="523"/>
    </location>
</feature>
<dbReference type="GO" id="GO:0051260">
    <property type="term" value="P:protein homooligomerization"/>
    <property type="evidence" value="ECO:0007669"/>
    <property type="project" value="InterPro"/>
</dbReference>
<proteinExistence type="predicted"/>
<organism evidence="3 4">
    <name type="scientific">Volvox africanus</name>
    <dbReference type="NCBI Taxonomy" id="51714"/>
    <lineage>
        <taxon>Eukaryota</taxon>
        <taxon>Viridiplantae</taxon>
        <taxon>Chlorophyta</taxon>
        <taxon>core chlorophytes</taxon>
        <taxon>Chlorophyceae</taxon>
        <taxon>CS clade</taxon>
        <taxon>Chlamydomonadales</taxon>
        <taxon>Volvocaceae</taxon>
        <taxon>Volvox</taxon>
    </lineage>
</organism>
<dbReference type="AlphaFoldDB" id="A0A8J4BAB2"/>
<accession>A0A8J4BAB2</accession>
<evidence type="ECO:0000313" key="3">
    <source>
        <dbReference type="EMBL" id="GIL57284.1"/>
    </source>
</evidence>
<dbReference type="EMBL" id="BNCO01000027">
    <property type="protein sequence ID" value="GIL57284.1"/>
    <property type="molecule type" value="Genomic_DNA"/>
</dbReference>
<dbReference type="Proteomes" id="UP000747399">
    <property type="component" value="Unassembled WGS sequence"/>
</dbReference>
<gene>
    <name evidence="3" type="ORF">Vafri_12524</name>
</gene>
<protein>
    <recommendedName>
        <fullName evidence="2">Potassium channel tetramerisation-type BTB domain-containing protein</fullName>
    </recommendedName>
</protein>
<dbReference type="InterPro" id="IPR011333">
    <property type="entry name" value="SKP1/BTB/POZ_sf"/>
</dbReference>